<name>A0A445AET0_ARAHY</name>
<proteinExistence type="predicted"/>
<dbReference type="AlphaFoldDB" id="A0A445AET0"/>
<sequence length="171" mass="19044">MHDAKRIYLTYPGFRKKFGDPAGFHNPDRESQNPNRLSERLLPLPSRTNEATPQCLSLVTLSSLSLSLSHSTSLVSGLSHCLQSRTQARRCRLLASSLASAAGPRFGEFQQTHIILKMSSSQLSCYYELFLVLICEKYTNVDIDANQNEGNVGQASNLSYEDIDADFEITL</sequence>
<dbReference type="EMBL" id="SDMP01000012">
    <property type="protein sequence ID" value="RYR24924.1"/>
    <property type="molecule type" value="Genomic_DNA"/>
</dbReference>
<organism evidence="1 2">
    <name type="scientific">Arachis hypogaea</name>
    <name type="common">Peanut</name>
    <dbReference type="NCBI Taxonomy" id="3818"/>
    <lineage>
        <taxon>Eukaryota</taxon>
        <taxon>Viridiplantae</taxon>
        <taxon>Streptophyta</taxon>
        <taxon>Embryophyta</taxon>
        <taxon>Tracheophyta</taxon>
        <taxon>Spermatophyta</taxon>
        <taxon>Magnoliopsida</taxon>
        <taxon>eudicotyledons</taxon>
        <taxon>Gunneridae</taxon>
        <taxon>Pentapetalae</taxon>
        <taxon>rosids</taxon>
        <taxon>fabids</taxon>
        <taxon>Fabales</taxon>
        <taxon>Fabaceae</taxon>
        <taxon>Papilionoideae</taxon>
        <taxon>50 kb inversion clade</taxon>
        <taxon>dalbergioids sensu lato</taxon>
        <taxon>Dalbergieae</taxon>
        <taxon>Pterocarpus clade</taxon>
        <taxon>Arachis</taxon>
    </lineage>
</organism>
<dbReference type="Proteomes" id="UP000289738">
    <property type="component" value="Chromosome B02"/>
</dbReference>
<accession>A0A445AET0</accession>
<keyword evidence="2" id="KW-1185">Reference proteome</keyword>
<protein>
    <submittedName>
        <fullName evidence="1">Uncharacterized protein</fullName>
    </submittedName>
</protein>
<evidence type="ECO:0000313" key="1">
    <source>
        <dbReference type="EMBL" id="RYR24924.1"/>
    </source>
</evidence>
<reference evidence="1 2" key="1">
    <citation type="submission" date="2019-01" db="EMBL/GenBank/DDBJ databases">
        <title>Sequencing of cultivated peanut Arachis hypogaea provides insights into genome evolution and oil improvement.</title>
        <authorList>
            <person name="Chen X."/>
        </authorList>
    </citation>
    <scope>NUCLEOTIDE SEQUENCE [LARGE SCALE GENOMIC DNA]</scope>
    <source>
        <strain evidence="2">cv. Fuhuasheng</strain>
        <tissue evidence="1">Leaves</tissue>
    </source>
</reference>
<gene>
    <name evidence="1" type="ORF">Ahy_B02g058516</name>
</gene>
<evidence type="ECO:0000313" key="2">
    <source>
        <dbReference type="Proteomes" id="UP000289738"/>
    </source>
</evidence>
<comment type="caution">
    <text evidence="1">The sequence shown here is derived from an EMBL/GenBank/DDBJ whole genome shotgun (WGS) entry which is preliminary data.</text>
</comment>